<keyword evidence="1" id="KW-0732">Signal</keyword>
<feature type="chain" id="PRO_5031087737" evidence="1">
    <location>
        <begin position="21"/>
        <end position="163"/>
    </location>
</feature>
<feature type="signal peptide" evidence="1">
    <location>
        <begin position="1"/>
        <end position="20"/>
    </location>
</feature>
<proteinExistence type="predicted"/>
<keyword evidence="3" id="KW-1185">Reference proteome</keyword>
<name>A0A7W5B7V0_9BURK</name>
<protein>
    <submittedName>
        <fullName evidence="2">Uncharacterized protein</fullName>
    </submittedName>
</protein>
<reference evidence="2 3" key="1">
    <citation type="submission" date="2020-08" db="EMBL/GenBank/DDBJ databases">
        <title>Genomic Encyclopedia of Type Strains, Phase III (KMG-III): the genomes of soil and plant-associated and newly described type strains.</title>
        <authorList>
            <person name="Whitman W."/>
        </authorList>
    </citation>
    <scope>NUCLEOTIDE SEQUENCE [LARGE SCALE GENOMIC DNA]</scope>
    <source>
        <strain evidence="2 3">CECT 8897</strain>
    </source>
</reference>
<dbReference type="RefSeq" id="WP_183440115.1">
    <property type="nucleotide sequence ID" value="NZ_JACHXD010000003.1"/>
</dbReference>
<evidence type="ECO:0000313" key="2">
    <source>
        <dbReference type="EMBL" id="MBB3118157.1"/>
    </source>
</evidence>
<evidence type="ECO:0000256" key="1">
    <source>
        <dbReference type="SAM" id="SignalP"/>
    </source>
</evidence>
<sequence>MRILRWSAALLCGVTWLANADGLDADWVALPDSALEATRGGFDNGSGLVVSLGIERMVSINGAVVSSSQFNIADVARMSVAEAEMARSVLNPFQLVQNGDGNIAPAAMSSAAVSALLIQNSANDQLIRSQTTINTAVNSLEILKGINLESSMRQALADALTPR</sequence>
<gene>
    <name evidence="2" type="ORF">FHS03_001188</name>
</gene>
<dbReference type="EMBL" id="JACHXD010000003">
    <property type="protein sequence ID" value="MBB3118157.1"/>
    <property type="molecule type" value="Genomic_DNA"/>
</dbReference>
<dbReference type="Proteomes" id="UP000541535">
    <property type="component" value="Unassembled WGS sequence"/>
</dbReference>
<organism evidence="2 3">
    <name type="scientific">Pseudoduganella violacea</name>
    <dbReference type="NCBI Taxonomy" id="1715466"/>
    <lineage>
        <taxon>Bacteria</taxon>
        <taxon>Pseudomonadati</taxon>
        <taxon>Pseudomonadota</taxon>
        <taxon>Betaproteobacteria</taxon>
        <taxon>Burkholderiales</taxon>
        <taxon>Oxalobacteraceae</taxon>
        <taxon>Telluria group</taxon>
        <taxon>Pseudoduganella</taxon>
    </lineage>
</organism>
<evidence type="ECO:0000313" key="3">
    <source>
        <dbReference type="Proteomes" id="UP000541535"/>
    </source>
</evidence>
<accession>A0A7W5B7V0</accession>
<dbReference type="AlphaFoldDB" id="A0A7W5B7V0"/>
<comment type="caution">
    <text evidence="2">The sequence shown here is derived from an EMBL/GenBank/DDBJ whole genome shotgun (WGS) entry which is preliminary data.</text>
</comment>